<feature type="transmembrane region" description="Helical" evidence="8">
    <location>
        <begin position="144"/>
        <end position="166"/>
    </location>
</feature>
<dbReference type="InterPro" id="IPR006153">
    <property type="entry name" value="Cation/H_exchanger_TM"/>
</dbReference>
<comment type="caution">
    <text evidence="10">The sequence shown here is derived from an EMBL/GenBank/DDBJ whole genome shotgun (WGS) entry which is preliminary data.</text>
</comment>
<evidence type="ECO:0000313" key="11">
    <source>
        <dbReference type="Proteomes" id="UP001494902"/>
    </source>
</evidence>
<dbReference type="RefSeq" id="WP_349298454.1">
    <property type="nucleotide sequence ID" value="NZ_JBEDNQ010000004.1"/>
</dbReference>
<dbReference type="Proteomes" id="UP001494902">
    <property type="component" value="Unassembled WGS sequence"/>
</dbReference>
<keyword evidence="2" id="KW-0813">Transport</keyword>
<evidence type="ECO:0000313" key="10">
    <source>
        <dbReference type="EMBL" id="MEQ3551342.1"/>
    </source>
</evidence>
<sequence length="241" mass="24677">MLFFIVGAVAGGAPTGYGAPLVHALVEIAVGVAVRVVLGGDGALLLVLARRTRWSGAAGERLAVLVLPVLTYLTATALGGNGFIAAFVAGIAAGTMGREEVAEERLQLTNDVGTVVSAAVWFVFGSLVPAVVERGMSWSVPAYGVLALTVVRVVPVVLALAGSGLGTREVLFLGWIGPRGLASILFGLIAIEELHAHGLTEAADLVGEVVVVTVSLSVVLHGLTAGYIAARWPSLPDEPER</sequence>
<feature type="transmembrane region" description="Helical" evidence="8">
    <location>
        <begin position="203"/>
        <end position="230"/>
    </location>
</feature>
<organism evidence="10 11">
    <name type="scientific">Pseudonocardia nematodicida</name>
    <dbReference type="NCBI Taxonomy" id="1206997"/>
    <lineage>
        <taxon>Bacteria</taxon>
        <taxon>Bacillati</taxon>
        <taxon>Actinomycetota</taxon>
        <taxon>Actinomycetes</taxon>
        <taxon>Pseudonocardiales</taxon>
        <taxon>Pseudonocardiaceae</taxon>
        <taxon>Pseudonocardia</taxon>
    </lineage>
</organism>
<evidence type="ECO:0000256" key="8">
    <source>
        <dbReference type="SAM" id="Phobius"/>
    </source>
</evidence>
<evidence type="ECO:0000256" key="3">
    <source>
        <dbReference type="ARBA" id="ARBA00022449"/>
    </source>
</evidence>
<keyword evidence="6" id="KW-0406">Ion transport</keyword>
<accession>A0ABV1KA51</accession>
<dbReference type="PANTHER" id="PTHR32507:SF8">
    <property type="entry name" value="CNH1P"/>
    <property type="match status" value="1"/>
</dbReference>
<evidence type="ECO:0000256" key="6">
    <source>
        <dbReference type="ARBA" id="ARBA00023065"/>
    </source>
</evidence>
<keyword evidence="11" id="KW-1185">Reference proteome</keyword>
<protein>
    <submittedName>
        <fullName evidence="10">Cation:proton antiporter</fullName>
    </submittedName>
</protein>
<feature type="domain" description="Cation/H+ exchanger transmembrane" evidence="9">
    <location>
        <begin position="2"/>
        <end position="228"/>
    </location>
</feature>
<feature type="transmembrane region" description="Helical" evidence="8">
    <location>
        <begin position="28"/>
        <end position="50"/>
    </location>
</feature>
<keyword evidence="5 8" id="KW-1133">Transmembrane helix</keyword>
<dbReference type="EMBL" id="JBEDNQ010000004">
    <property type="protein sequence ID" value="MEQ3551342.1"/>
    <property type="molecule type" value="Genomic_DNA"/>
</dbReference>
<evidence type="ECO:0000256" key="1">
    <source>
        <dbReference type="ARBA" id="ARBA00004651"/>
    </source>
</evidence>
<keyword evidence="3" id="KW-0050">Antiport</keyword>
<evidence type="ECO:0000259" key="9">
    <source>
        <dbReference type="Pfam" id="PF00999"/>
    </source>
</evidence>
<feature type="transmembrane region" description="Helical" evidence="8">
    <location>
        <begin position="112"/>
        <end position="132"/>
    </location>
</feature>
<keyword evidence="4 8" id="KW-0812">Transmembrane</keyword>
<evidence type="ECO:0000256" key="7">
    <source>
        <dbReference type="ARBA" id="ARBA00023136"/>
    </source>
</evidence>
<dbReference type="PANTHER" id="PTHR32507">
    <property type="entry name" value="NA(+)/H(+) ANTIPORTER 1"/>
    <property type="match status" value="1"/>
</dbReference>
<evidence type="ECO:0000256" key="5">
    <source>
        <dbReference type="ARBA" id="ARBA00022989"/>
    </source>
</evidence>
<keyword evidence="7 8" id="KW-0472">Membrane</keyword>
<evidence type="ECO:0000256" key="2">
    <source>
        <dbReference type="ARBA" id="ARBA00022448"/>
    </source>
</evidence>
<gene>
    <name evidence="10" type="ORF">WIS52_12755</name>
</gene>
<feature type="transmembrane region" description="Helical" evidence="8">
    <location>
        <begin position="172"/>
        <end position="191"/>
    </location>
</feature>
<reference evidence="10 11" key="1">
    <citation type="submission" date="2024-03" db="EMBL/GenBank/DDBJ databases">
        <title>Draft genome sequence of Pseudonocardia nematodicida JCM 31783.</title>
        <authorList>
            <person name="Butdee W."/>
            <person name="Duangmal K."/>
        </authorList>
    </citation>
    <scope>NUCLEOTIDE SEQUENCE [LARGE SCALE GENOMIC DNA]</scope>
    <source>
        <strain evidence="10 11">JCM 31783</strain>
    </source>
</reference>
<dbReference type="Pfam" id="PF00999">
    <property type="entry name" value="Na_H_Exchanger"/>
    <property type="match status" value="1"/>
</dbReference>
<feature type="transmembrane region" description="Helical" evidence="8">
    <location>
        <begin position="62"/>
        <end position="92"/>
    </location>
</feature>
<name>A0ABV1KA51_9PSEU</name>
<proteinExistence type="predicted"/>
<evidence type="ECO:0000256" key="4">
    <source>
        <dbReference type="ARBA" id="ARBA00022692"/>
    </source>
</evidence>
<comment type="subcellular location">
    <subcellularLocation>
        <location evidence="1">Cell membrane</location>
        <topology evidence="1">Multi-pass membrane protein</topology>
    </subcellularLocation>
</comment>